<reference evidence="2" key="1">
    <citation type="submission" date="2020-05" db="EMBL/GenBank/DDBJ databases">
        <authorList>
            <person name="Chiriac C."/>
            <person name="Salcher M."/>
            <person name="Ghai R."/>
            <person name="Kavagutti S V."/>
        </authorList>
    </citation>
    <scope>NUCLEOTIDE SEQUENCE</scope>
</reference>
<evidence type="ECO:0000256" key="1">
    <source>
        <dbReference type="SAM" id="MobiDB-lite"/>
    </source>
</evidence>
<organism evidence="2">
    <name type="scientific">freshwater metagenome</name>
    <dbReference type="NCBI Taxonomy" id="449393"/>
    <lineage>
        <taxon>unclassified sequences</taxon>
        <taxon>metagenomes</taxon>
        <taxon>ecological metagenomes</taxon>
    </lineage>
</organism>
<proteinExistence type="predicted"/>
<sequence>MDEHLFLEGSEPPDTGTDPDPMARWIARDVAGHSQCLSCGGEGELREAIAATSILRVVEERLRIEVLHVPQTFGCGGQESGPERLGAEPTRADDTDAGDRDATRFHHCLEVTNSNA</sequence>
<evidence type="ECO:0000313" key="2">
    <source>
        <dbReference type="EMBL" id="CAB4939111.1"/>
    </source>
</evidence>
<feature type="region of interest" description="Disordered" evidence="1">
    <location>
        <begin position="1"/>
        <end position="22"/>
    </location>
</feature>
<protein>
    <submittedName>
        <fullName evidence="2">Unannotated protein</fullName>
    </submittedName>
</protein>
<gene>
    <name evidence="2" type="ORF">UFOPK3733_01175</name>
</gene>
<accession>A0A6J7J8A5</accession>
<feature type="compositionally biased region" description="Basic and acidic residues" evidence="1">
    <location>
        <begin position="81"/>
        <end position="100"/>
    </location>
</feature>
<dbReference type="EMBL" id="CAFBNC010000054">
    <property type="protein sequence ID" value="CAB4939111.1"/>
    <property type="molecule type" value="Genomic_DNA"/>
</dbReference>
<feature type="region of interest" description="Disordered" evidence="1">
    <location>
        <begin position="72"/>
        <end position="100"/>
    </location>
</feature>
<dbReference type="AlphaFoldDB" id="A0A6J7J8A5"/>
<name>A0A6J7J8A5_9ZZZZ</name>